<evidence type="ECO:0000256" key="4">
    <source>
        <dbReference type="ARBA" id="ARBA00022691"/>
    </source>
</evidence>
<dbReference type="EC" id="2.1.1.72" evidence="1"/>
<evidence type="ECO:0000313" key="6">
    <source>
        <dbReference type="EMBL" id="SDE48246.1"/>
    </source>
</evidence>
<evidence type="ECO:0000313" key="7">
    <source>
        <dbReference type="Proteomes" id="UP000199628"/>
    </source>
</evidence>
<keyword evidence="4" id="KW-0949">S-adenosyl-L-methionine</keyword>
<keyword evidence="2" id="KW-0489">Methyltransferase</keyword>
<dbReference type="GO" id="GO:0003676">
    <property type="term" value="F:nucleic acid binding"/>
    <property type="evidence" value="ECO:0007669"/>
    <property type="project" value="InterPro"/>
</dbReference>
<dbReference type="Proteomes" id="UP000199628">
    <property type="component" value="Unassembled WGS sequence"/>
</dbReference>
<keyword evidence="7" id="KW-1185">Reference proteome</keyword>
<dbReference type="RefSeq" id="WP_093036719.1">
    <property type="nucleotide sequence ID" value="NZ_FMZV01000020.1"/>
</dbReference>
<sequence length="1573" mass="178766">MPIDLTGIRNENEFYSDHYLTTVFEGDIKETIERWNELKDGGGKAPHQEFGALATPYIRTATEYRDTRDADERVQIFREFTYDLLKALGYERTLQQPILADGTWLPALHRAARSDGTDHLWVIEALAPAGEDFVTDPLALSFAAQLGPDETGDLPKPFSGTYEEALTAGIFGLDQPPRFVLILSMAQAVLIDRNKWGESRLLRFDFTEIFSRKESATMQAVTALLHHECLAPDTGTPLVDTIDEESHRHAHGVSKDLKYALREAIELLGNEAAEKIVARRKAAGETAYQTRDGMAALDARQLSLESLRYMYRLLFLFYIEARPDLGFAPMKSDAYRKGYSLESLRELEMMPLTSDEEKDGHYLHESLSLLFKLIYEGTPYSDLRSDDEFGRDFDMRPVRTHLFDPDSTPMLSKVRFRNETLQRIIQLMSLSREGQGRRGRISYAQLGINQLGAVYEALLSYSGFFAQTDLYEVKKAGEPNPDPLEAAYFVPKSDIDKYEQDEIVYDGNDPRIYSKGTFIYRLAGRDRENSASYYTPEILTRCLVKYTLKELLKDKTADDILKLTVCEPAMGSAAFLIEAVNQLSDAYLAKKQEELGERIPHDRYAYERQKVRAYITDRNTFGVDLNPIAMELGQVSLWLNCIHEGDFVPWFGDQLFAGNSLIGARREVYPASRIGKKTDADDRWFKHAPRAVKSDAPRKVDEVYHFLLPDPSMADYKKAIVEPLAPDEFEKLKDWRKEFCKPLDSDEIAQVKRLSQVIDELLAENAKALAKERQENTDPLTVWGQPEEDGEATDFKAKNRRLAGMRGEGARNAVPYQRLKTAMDYWCSLWFWPLEHADLLPSRDEFLLDMTLILEGNVLSSGADMFQRENLLSGADPNRVDLFDHQKSYGRVDIETLIARSPRLKLSQGIASHTLFFHWPVELGDLLIPSDGFDLVLGNPPWMRPDWIDRDQLSDTNPYIAIRKFSAAQIESEKSLLLNDQSIIRDYVSKYEIVGGSQAFLACPHNYSLIEGGRANLYKCFVEKAFNLINEKAFAGLLHPEGHFYDPKSPKFRGSVYARLAAHFQFSNELSDRMFLDVDHHKTYSINIYGGTTGSVSFLNISNLFLPTTIDECFLHDGIGDVPGIKDGGGRWEVRGHADRIIVVDESVLSVFSDVIEGHEFRDISTTRMPGPHSKQTLSALSALAKAENSFLGAVKNYFLSSMWNETTDTKKTKIIKRQPSFYDDPYEMVISGPNFYLQNPLAKTPREKCSSNLDYDVIDVNSISDEYLPRANYTPVEKKSDYIRRVPKVPWDTSRSHLEFFRFAFRAMTQPSHERTLKGALLPPGIGHINGVVSLSCESEHDMLTAATLWSSLPIDFIVKVAGIDNVRESSLVNLPWAELPGTAIHRTLQLNCLTEWFRDLWSRNSSDYEPCGWTSDDPRLSKEGALIATGPWSRNSALRTDFARRQALLEIDVLVAIALGLTLDELLQMYRVQFPVMQSYDRDTWYDADGRIVFTNSKNLTGVGLDRKNWEAHKDLREGSVSKTYVDDTMPGGPVERTITYEAPFMLPNREEDYERAWDFFYAKYASKTAA</sequence>
<dbReference type="PRINTS" id="PR00507">
    <property type="entry name" value="N12N6MTFRASE"/>
</dbReference>
<dbReference type="InterPro" id="IPR050953">
    <property type="entry name" value="N4_N6_ade-DNA_methylase"/>
</dbReference>
<evidence type="ECO:0000256" key="3">
    <source>
        <dbReference type="ARBA" id="ARBA00022679"/>
    </source>
</evidence>
<dbReference type="GO" id="GO:0032259">
    <property type="term" value="P:methylation"/>
    <property type="evidence" value="ECO:0007669"/>
    <property type="project" value="UniProtKB-KW"/>
</dbReference>
<keyword evidence="3" id="KW-0808">Transferase</keyword>
<dbReference type="STRING" id="639004.SAMN04488239_12063"/>
<comment type="catalytic activity">
    <reaction evidence="5">
        <text>a 2'-deoxyadenosine in DNA + S-adenosyl-L-methionine = an N(6)-methyl-2'-deoxyadenosine in DNA + S-adenosyl-L-homocysteine + H(+)</text>
        <dbReference type="Rhea" id="RHEA:15197"/>
        <dbReference type="Rhea" id="RHEA-COMP:12418"/>
        <dbReference type="Rhea" id="RHEA-COMP:12419"/>
        <dbReference type="ChEBI" id="CHEBI:15378"/>
        <dbReference type="ChEBI" id="CHEBI:57856"/>
        <dbReference type="ChEBI" id="CHEBI:59789"/>
        <dbReference type="ChEBI" id="CHEBI:90615"/>
        <dbReference type="ChEBI" id="CHEBI:90616"/>
        <dbReference type="EC" id="2.1.1.72"/>
    </reaction>
</comment>
<accession>A0A1G7DBE1</accession>
<dbReference type="EMBL" id="FMZV01000020">
    <property type="protein sequence ID" value="SDE48246.1"/>
    <property type="molecule type" value="Genomic_DNA"/>
</dbReference>
<dbReference type="PROSITE" id="PS00092">
    <property type="entry name" value="N6_MTASE"/>
    <property type="match status" value="1"/>
</dbReference>
<evidence type="ECO:0000256" key="1">
    <source>
        <dbReference type="ARBA" id="ARBA00011900"/>
    </source>
</evidence>
<dbReference type="InterPro" id="IPR029063">
    <property type="entry name" value="SAM-dependent_MTases_sf"/>
</dbReference>
<dbReference type="Gene3D" id="3.40.50.150">
    <property type="entry name" value="Vaccinia Virus protein VP39"/>
    <property type="match status" value="2"/>
</dbReference>
<protein>
    <recommendedName>
        <fullName evidence="1">site-specific DNA-methyltransferase (adenine-specific)</fullName>
        <ecNumber evidence="1">2.1.1.72</ecNumber>
    </recommendedName>
</protein>
<reference evidence="7" key="1">
    <citation type="submission" date="2016-10" db="EMBL/GenBank/DDBJ databases">
        <authorList>
            <person name="Varghese N."/>
            <person name="Submissions S."/>
        </authorList>
    </citation>
    <scope>NUCLEOTIDE SEQUENCE [LARGE SCALE GENOMIC DNA]</scope>
    <source>
        <strain evidence="7">CGMCC 1.9108</strain>
    </source>
</reference>
<evidence type="ECO:0000256" key="2">
    <source>
        <dbReference type="ARBA" id="ARBA00022603"/>
    </source>
</evidence>
<dbReference type="PANTHER" id="PTHR33841:SF5">
    <property type="entry name" value="DNA METHYLASE (MODIFICATION METHYLASE) (METHYLTRANSFERASE)-RELATED"/>
    <property type="match status" value="1"/>
</dbReference>
<name>A0A1G7DBE1_9RHOB</name>
<dbReference type="OrthoDB" id="9806213at2"/>
<dbReference type="InterPro" id="IPR002052">
    <property type="entry name" value="DNA_methylase_N6_adenine_CS"/>
</dbReference>
<organism evidence="6 7">
    <name type="scientific">Ruegeria marina</name>
    <dbReference type="NCBI Taxonomy" id="639004"/>
    <lineage>
        <taxon>Bacteria</taxon>
        <taxon>Pseudomonadati</taxon>
        <taxon>Pseudomonadota</taxon>
        <taxon>Alphaproteobacteria</taxon>
        <taxon>Rhodobacterales</taxon>
        <taxon>Roseobacteraceae</taxon>
        <taxon>Ruegeria</taxon>
    </lineage>
</organism>
<dbReference type="GO" id="GO:0009007">
    <property type="term" value="F:site-specific DNA-methyltransferase (adenine-specific) activity"/>
    <property type="evidence" value="ECO:0007669"/>
    <property type="project" value="UniProtKB-EC"/>
</dbReference>
<dbReference type="PANTHER" id="PTHR33841">
    <property type="entry name" value="DNA METHYLTRANSFERASE YEEA-RELATED"/>
    <property type="match status" value="1"/>
</dbReference>
<dbReference type="SUPFAM" id="SSF53335">
    <property type="entry name" value="S-adenosyl-L-methionine-dependent methyltransferases"/>
    <property type="match status" value="1"/>
</dbReference>
<proteinExistence type="predicted"/>
<evidence type="ECO:0000256" key="5">
    <source>
        <dbReference type="ARBA" id="ARBA00047942"/>
    </source>
</evidence>
<gene>
    <name evidence="6" type="ORF">SAMN04488239_12063</name>
</gene>